<evidence type="ECO:0000256" key="2">
    <source>
        <dbReference type="ARBA" id="ARBA00007001"/>
    </source>
</evidence>
<feature type="transmembrane region" description="Helical" evidence="7">
    <location>
        <begin position="145"/>
        <end position="167"/>
    </location>
</feature>
<evidence type="ECO:0000313" key="8">
    <source>
        <dbReference type="EMBL" id="KAK3275437.1"/>
    </source>
</evidence>
<gene>
    <name evidence="8" type="ORF">CYMTET_16431</name>
</gene>
<dbReference type="GO" id="GO:0015095">
    <property type="term" value="F:magnesium ion transmembrane transporter activity"/>
    <property type="evidence" value="ECO:0007669"/>
    <property type="project" value="UniProtKB-UniRule"/>
</dbReference>
<keyword evidence="3 7" id="KW-0812">Transmembrane</keyword>
<dbReference type="Proteomes" id="UP001190700">
    <property type="component" value="Unassembled WGS sequence"/>
</dbReference>
<keyword evidence="5 7" id="KW-0472">Membrane</keyword>
<keyword evidence="7" id="KW-1003">Cell membrane</keyword>
<keyword evidence="7" id="KW-0967">Endosome</keyword>
<feature type="transmembrane region" description="Helical" evidence="7">
    <location>
        <begin position="20"/>
        <end position="47"/>
    </location>
</feature>
<protein>
    <recommendedName>
        <fullName evidence="7">Probable magnesium transporter</fullName>
    </recommendedName>
</protein>
<keyword evidence="4 7" id="KW-1133">Transmembrane helix</keyword>
<comment type="subunit">
    <text evidence="7">Homodimer.</text>
</comment>
<comment type="caution">
    <text evidence="7">Lacks conserved residue(s) required for the propagation of feature annotation.</text>
</comment>
<comment type="subcellular location">
    <subcellularLocation>
        <location evidence="7">Cell membrane</location>
        <topology evidence="7">Multi-pass membrane protein</topology>
    </subcellularLocation>
    <subcellularLocation>
        <location evidence="7">Early endosome</location>
    </subcellularLocation>
    <subcellularLocation>
        <location evidence="1">Membrane</location>
        <topology evidence="1">Multi-pass membrane protein</topology>
    </subcellularLocation>
</comment>
<dbReference type="PANTHER" id="PTHR12570:SF9">
    <property type="entry name" value="MAGNESIUM TRANSPORTER NIPA8-RELATED"/>
    <property type="match status" value="1"/>
</dbReference>
<keyword evidence="7" id="KW-0460">Magnesium</keyword>
<comment type="function">
    <text evidence="6 7">Acts as a Mg(2+) transporter. Can also transport other divalent cations such as Fe(2+), Sr(2+), Ba(2+), Mn(2+) and Co(2+) but to a much less extent than Mg(2+).</text>
</comment>
<dbReference type="SUPFAM" id="SSF103481">
    <property type="entry name" value="Multidrug resistance efflux transporter EmrE"/>
    <property type="match status" value="1"/>
</dbReference>
<dbReference type="GO" id="GO:0005769">
    <property type="term" value="C:early endosome"/>
    <property type="evidence" value="ECO:0007669"/>
    <property type="project" value="UniProtKB-SubCell"/>
</dbReference>
<organism evidence="8 9">
    <name type="scientific">Cymbomonas tetramitiformis</name>
    <dbReference type="NCBI Taxonomy" id="36881"/>
    <lineage>
        <taxon>Eukaryota</taxon>
        <taxon>Viridiplantae</taxon>
        <taxon>Chlorophyta</taxon>
        <taxon>Pyramimonadophyceae</taxon>
        <taxon>Pyramimonadales</taxon>
        <taxon>Pyramimonadaceae</taxon>
        <taxon>Cymbomonas</taxon>
    </lineage>
</organism>
<keyword evidence="7" id="KW-0406">Ion transport</keyword>
<comment type="similarity">
    <text evidence="2 7">Belongs to the NIPA (TC 2.A.7) family.</text>
</comment>
<dbReference type="InterPro" id="IPR008521">
    <property type="entry name" value="Mg_trans_NIPA"/>
</dbReference>
<feature type="transmembrane region" description="Helical" evidence="7">
    <location>
        <begin position="187"/>
        <end position="205"/>
    </location>
</feature>
<comment type="caution">
    <text evidence="8">The sequence shown here is derived from an EMBL/GenBank/DDBJ whole genome shotgun (WGS) entry which is preliminary data.</text>
</comment>
<dbReference type="EMBL" id="LGRX02007226">
    <property type="protein sequence ID" value="KAK3275437.1"/>
    <property type="molecule type" value="Genomic_DNA"/>
</dbReference>
<dbReference type="PANTHER" id="PTHR12570">
    <property type="match status" value="1"/>
</dbReference>
<evidence type="ECO:0000256" key="3">
    <source>
        <dbReference type="ARBA" id="ARBA00022692"/>
    </source>
</evidence>
<dbReference type="GO" id="GO:0005886">
    <property type="term" value="C:plasma membrane"/>
    <property type="evidence" value="ECO:0007669"/>
    <property type="project" value="UniProtKB-SubCell"/>
</dbReference>
<proteinExistence type="inferred from homology"/>
<evidence type="ECO:0000256" key="7">
    <source>
        <dbReference type="RuleBase" id="RU363078"/>
    </source>
</evidence>
<evidence type="ECO:0000313" key="9">
    <source>
        <dbReference type="Proteomes" id="UP001190700"/>
    </source>
</evidence>
<feature type="transmembrane region" description="Helical" evidence="7">
    <location>
        <begin position="107"/>
        <end position="125"/>
    </location>
</feature>
<dbReference type="Pfam" id="PF05653">
    <property type="entry name" value="Mg_trans_NIPA"/>
    <property type="match status" value="1"/>
</dbReference>
<name>A0AAE0GC92_9CHLO</name>
<evidence type="ECO:0000256" key="4">
    <source>
        <dbReference type="ARBA" id="ARBA00022989"/>
    </source>
</evidence>
<feature type="transmembrane region" description="Helical" evidence="7">
    <location>
        <begin position="217"/>
        <end position="240"/>
    </location>
</feature>
<dbReference type="AlphaFoldDB" id="A0AAE0GC92"/>
<reference evidence="8 9" key="1">
    <citation type="journal article" date="2015" name="Genome Biol. Evol.">
        <title>Comparative Genomics of a Bacterivorous Green Alga Reveals Evolutionary Causalities and Consequences of Phago-Mixotrophic Mode of Nutrition.</title>
        <authorList>
            <person name="Burns J.A."/>
            <person name="Paasch A."/>
            <person name="Narechania A."/>
            <person name="Kim E."/>
        </authorList>
    </citation>
    <scope>NUCLEOTIDE SEQUENCE [LARGE SCALE GENOMIC DNA]</scope>
    <source>
        <strain evidence="8 9">PLY_AMNH</strain>
    </source>
</reference>
<keyword evidence="7" id="KW-0813">Transport</keyword>
<feature type="transmembrane region" description="Helical" evidence="7">
    <location>
        <begin position="68"/>
        <end position="87"/>
    </location>
</feature>
<sequence>MYLNRRPSVFKTWQWQTGFALFLLGNAATLGALSVIPVSLLSALASVQFVSNTLFTTCALKEKASRNTWVGCALITLALCCIVVFGSHDTKEYTSEELQRNYGNTGVIVYLCCALLALPIAHMLYENCKARIVQEGMNNVSTSVIQLLPFTYALHSAIVGSQAAIFSKTVAALLRTSFETETFQFNAWFPVFAVAGLVLTANFWVNRLNKALRLFPSLVVIPLLQTLWILLAMLVGGLFFGDFADFTISQTVFFLSGVALLLLGVSYLTPSQIPFGSSPTSPPNLVPGLYDEEDDKISTVWDMVGGTRDVLKVGLGLGEDPQFRALSLFVMPLASMNLSVRDSSTCLSPDPITMQQLRRRGLCLTRGPNHAALTSPLLSGNSSSPARSGHKRLSNFVQDCEYGNLLREQTELSQETYEQGISARRKLMF</sequence>
<evidence type="ECO:0000256" key="6">
    <source>
        <dbReference type="ARBA" id="ARBA00025284"/>
    </source>
</evidence>
<accession>A0AAE0GC92</accession>
<feature type="transmembrane region" description="Helical" evidence="7">
    <location>
        <begin position="246"/>
        <end position="268"/>
    </location>
</feature>
<dbReference type="Gene3D" id="1.10.3730.20">
    <property type="match status" value="1"/>
</dbReference>
<dbReference type="InterPro" id="IPR037185">
    <property type="entry name" value="EmrE-like"/>
</dbReference>
<evidence type="ECO:0000256" key="5">
    <source>
        <dbReference type="ARBA" id="ARBA00023136"/>
    </source>
</evidence>
<evidence type="ECO:0000256" key="1">
    <source>
        <dbReference type="ARBA" id="ARBA00004141"/>
    </source>
</evidence>
<keyword evidence="9" id="KW-1185">Reference proteome</keyword>